<sequence>MLSAKSVFQEILDNDESFRLFCSVAASGEAQGGWENGRIAALVPESLRDLAPKIARHGADEDKHGRIFSALLSKRDLEPMEVPRATDYTMLLEARGIGLAHDKLRRDEPLTEHDIVIYLTHSRVTEQRASAQMVMLRRCFGDHPDLGRAVRMIAEDEDNHLAYCHEELLRLAAAGYGRTIQRALRESALVEMEVYRDVSLAVMAHMGRILGWPKPKSALFAAGIHALHAYERLGGWRRMVSLRMPERRNALGGPAQSASGASEAPEPDDGPAGAPGGRCRQDGQPPDRGRPIRASRGA</sequence>
<feature type="region of interest" description="Disordered" evidence="1">
    <location>
        <begin position="248"/>
        <end position="298"/>
    </location>
</feature>
<protein>
    <recommendedName>
        <fullName evidence="4">Ferritin-like domain-containing protein</fullName>
    </recommendedName>
</protein>
<organism evidence="2 3">
    <name type="scientific">Streptomyces antimycoticus</name>
    <dbReference type="NCBI Taxonomy" id="68175"/>
    <lineage>
        <taxon>Bacteria</taxon>
        <taxon>Bacillati</taxon>
        <taxon>Actinomycetota</taxon>
        <taxon>Actinomycetes</taxon>
        <taxon>Kitasatosporales</taxon>
        <taxon>Streptomycetaceae</taxon>
        <taxon>Streptomyces</taxon>
        <taxon>Streptomyces violaceusniger group</taxon>
    </lineage>
</organism>
<evidence type="ECO:0000313" key="3">
    <source>
        <dbReference type="Proteomes" id="UP000463951"/>
    </source>
</evidence>
<dbReference type="AlphaFoldDB" id="A0A499VFP0"/>
<dbReference type="SUPFAM" id="SSF47240">
    <property type="entry name" value="Ferritin-like"/>
    <property type="match status" value="1"/>
</dbReference>
<name>A0A499VFP0_9ACTN</name>
<reference evidence="2 3" key="1">
    <citation type="journal article" date="2020" name="Int. J. Syst. Evol. Microbiol.">
        <title>Reclassification of Streptomyces castelarensis and Streptomyces sporoclivatus as later heterotypic synonyms of Streptomyces antimycoticus.</title>
        <authorList>
            <person name="Komaki H."/>
            <person name="Tamura T."/>
        </authorList>
    </citation>
    <scope>NUCLEOTIDE SEQUENCE [LARGE SCALE GENOMIC DNA]</scope>
    <source>
        <strain evidence="2 3">NBRC 100767</strain>
    </source>
</reference>
<evidence type="ECO:0000256" key="1">
    <source>
        <dbReference type="SAM" id="MobiDB-lite"/>
    </source>
</evidence>
<dbReference type="Proteomes" id="UP000463951">
    <property type="component" value="Chromosome"/>
</dbReference>
<dbReference type="EMBL" id="AP019620">
    <property type="protein sequence ID" value="BBJ44977.1"/>
    <property type="molecule type" value="Genomic_DNA"/>
</dbReference>
<evidence type="ECO:0008006" key="4">
    <source>
        <dbReference type="Google" id="ProtNLM"/>
    </source>
</evidence>
<proteinExistence type="predicted"/>
<accession>A0A499VFP0</accession>
<evidence type="ECO:0000313" key="2">
    <source>
        <dbReference type="EMBL" id="BBJ44977.1"/>
    </source>
</evidence>
<feature type="compositionally biased region" description="Basic and acidic residues" evidence="1">
    <location>
        <begin position="279"/>
        <end position="290"/>
    </location>
</feature>
<gene>
    <name evidence="2" type="ORF">SSPO_076950</name>
</gene>
<dbReference type="InterPro" id="IPR009078">
    <property type="entry name" value="Ferritin-like_SF"/>
</dbReference>